<comment type="similarity">
    <text evidence="4">Belongs to the SprT family.</text>
</comment>
<dbReference type="InterPro" id="IPR023524">
    <property type="entry name" value="Uncharacterised_SprT-like"/>
</dbReference>
<evidence type="ECO:0000256" key="3">
    <source>
        <dbReference type="ARBA" id="ARBA00022833"/>
    </source>
</evidence>
<accession>A0A837DWN6</accession>
<feature type="binding site" evidence="4">
    <location>
        <position position="71"/>
    </location>
    <ligand>
        <name>Zn(2+)</name>
        <dbReference type="ChEBI" id="CHEBI:29105"/>
    </ligand>
</feature>
<dbReference type="EMBL" id="AWYA01000037">
    <property type="protein sequence ID" value="KIC05291.1"/>
    <property type="molecule type" value="Genomic_DNA"/>
</dbReference>
<evidence type="ECO:0000313" key="6">
    <source>
        <dbReference type="EMBL" id="KIC05291.1"/>
    </source>
</evidence>
<feature type="active site" evidence="4">
    <location>
        <position position="68"/>
    </location>
</feature>
<dbReference type="NCBIfam" id="NF003339">
    <property type="entry name" value="PRK04351.1"/>
    <property type="match status" value="1"/>
</dbReference>
<sequence>MNDQALQGLVEKISSEDFGRKFKHRAFFNGRLRTTGGRYRLKDHDIEINPKMLTEHGSNVLIGIIKHELCHYHLHLEGKGYKHKDPEFKALLKKVNGLRYAPELKSEKPGVERFYIYKCEKCGRLYQRKRRVNTARFVCSKCHGNIKLVEIHEYR</sequence>
<comment type="caution">
    <text evidence="6">The sequence shown here is derived from an EMBL/GenBank/DDBJ whole genome shotgun (WGS) entry which is preliminary data.</text>
</comment>
<protein>
    <recommendedName>
        <fullName evidence="4">Protein SprT-like</fullName>
    </recommendedName>
</protein>
<organism evidence="6 7">
    <name type="scientific">Ligilactobacillus ruminis DPC 6832</name>
    <dbReference type="NCBI Taxonomy" id="1402208"/>
    <lineage>
        <taxon>Bacteria</taxon>
        <taxon>Bacillati</taxon>
        <taxon>Bacillota</taxon>
        <taxon>Bacilli</taxon>
        <taxon>Lactobacillales</taxon>
        <taxon>Lactobacillaceae</taxon>
        <taxon>Ligilactobacillus</taxon>
    </lineage>
</organism>
<dbReference type="Pfam" id="PF10263">
    <property type="entry name" value="SprT-like"/>
    <property type="match status" value="1"/>
</dbReference>
<proteinExistence type="inferred from homology"/>
<keyword evidence="1 4" id="KW-0963">Cytoplasm</keyword>
<keyword evidence="2 4" id="KW-0479">Metal-binding</keyword>
<dbReference type="GO" id="GO:0005737">
    <property type="term" value="C:cytoplasm"/>
    <property type="evidence" value="ECO:0007669"/>
    <property type="project" value="UniProtKB-SubCell"/>
</dbReference>
<dbReference type="AlphaFoldDB" id="A0A837DWN6"/>
<dbReference type="GO" id="GO:0006950">
    <property type="term" value="P:response to stress"/>
    <property type="evidence" value="ECO:0007669"/>
    <property type="project" value="UniProtKB-ARBA"/>
</dbReference>
<dbReference type="InterPro" id="IPR006640">
    <property type="entry name" value="SprT-like_domain"/>
</dbReference>
<evidence type="ECO:0000256" key="4">
    <source>
        <dbReference type="HAMAP-Rule" id="MF_00745"/>
    </source>
</evidence>
<dbReference type="HAMAP" id="MF_00745">
    <property type="entry name" value="SprT_like"/>
    <property type="match status" value="1"/>
</dbReference>
<comment type="cofactor">
    <cofactor evidence="4">
        <name>Zn(2+)</name>
        <dbReference type="ChEBI" id="CHEBI:29105"/>
    </cofactor>
    <text evidence="4">Binds 1 zinc ion.</text>
</comment>
<comment type="subcellular location">
    <subcellularLocation>
        <location evidence="4">Cytoplasm</location>
    </subcellularLocation>
</comment>
<evidence type="ECO:0000259" key="5">
    <source>
        <dbReference type="SMART" id="SM00731"/>
    </source>
</evidence>
<feature type="domain" description="SprT-like" evidence="5">
    <location>
        <begin position="4"/>
        <end position="149"/>
    </location>
</feature>
<dbReference type="Proteomes" id="UP000031011">
    <property type="component" value="Unassembled WGS sequence"/>
</dbReference>
<reference evidence="6 7" key="1">
    <citation type="journal article" date="2015" name="BMC Microbiol.">
        <title>Lactobacillus ruminis strains cluster according to their mammalian gut source.</title>
        <authorList>
            <person name="O' Donnell M.M."/>
            <person name="Harris H.M."/>
            <person name="Lynch D.B."/>
            <person name="Ross R.P."/>
            <person name="O'Toole P.W."/>
        </authorList>
    </citation>
    <scope>NUCLEOTIDE SEQUENCE [LARGE SCALE GENOMIC DNA]</scope>
    <source>
        <strain evidence="6 7">DPC 6832</strain>
    </source>
</reference>
<keyword evidence="3 4" id="KW-0862">Zinc</keyword>
<gene>
    <name evidence="6" type="ORF">LRN_1284</name>
</gene>
<dbReference type="GO" id="GO:0008270">
    <property type="term" value="F:zinc ion binding"/>
    <property type="evidence" value="ECO:0007669"/>
    <property type="project" value="UniProtKB-UniRule"/>
</dbReference>
<dbReference type="SMART" id="SM00731">
    <property type="entry name" value="SprT"/>
    <property type="match status" value="1"/>
</dbReference>
<evidence type="ECO:0000256" key="2">
    <source>
        <dbReference type="ARBA" id="ARBA00022723"/>
    </source>
</evidence>
<evidence type="ECO:0000256" key="1">
    <source>
        <dbReference type="ARBA" id="ARBA00022490"/>
    </source>
</evidence>
<feature type="binding site" evidence="4">
    <location>
        <position position="67"/>
    </location>
    <ligand>
        <name>Zn(2+)</name>
        <dbReference type="ChEBI" id="CHEBI:29105"/>
    </ligand>
</feature>
<name>A0A837DWN6_9LACO</name>
<evidence type="ECO:0000313" key="7">
    <source>
        <dbReference type="Proteomes" id="UP000031011"/>
    </source>
</evidence>